<sequence>MYQQSKSLGRDWLESQSKKYNKIVSNMKSFFVVINGSEDVLYLKCKDIVEAVSEVKRYLGVVELDNNIEIIY</sequence>
<dbReference type="AlphaFoldDB" id="A0A1W1BRM4"/>
<protein>
    <submittedName>
        <fullName evidence="1">Uncharacterized protein</fullName>
    </submittedName>
</protein>
<accession>A0A1W1BRM4</accession>
<name>A0A1W1BRM4_9ZZZZ</name>
<dbReference type="EMBL" id="FPHN01000062">
    <property type="protein sequence ID" value="SFV56220.1"/>
    <property type="molecule type" value="Genomic_DNA"/>
</dbReference>
<organism evidence="1">
    <name type="scientific">hydrothermal vent metagenome</name>
    <dbReference type="NCBI Taxonomy" id="652676"/>
    <lineage>
        <taxon>unclassified sequences</taxon>
        <taxon>metagenomes</taxon>
        <taxon>ecological metagenomes</taxon>
    </lineage>
</organism>
<gene>
    <name evidence="1" type="ORF">MNB_SV-14-1809</name>
</gene>
<evidence type="ECO:0000313" key="1">
    <source>
        <dbReference type="EMBL" id="SFV56220.1"/>
    </source>
</evidence>
<reference evidence="1" key="1">
    <citation type="submission" date="2016-10" db="EMBL/GenBank/DDBJ databases">
        <authorList>
            <person name="de Groot N.N."/>
        </authorList>
    </citation>
    <scope>NUCLEOTIDE SEQUENCE</scope>
</reference>
<proteinExistence type="predicted"/>